<dbReference type="EMBL" id="JQFZ01000166">
    <property type="protein sequence ID" value="KGO56585.1"/>
    <property type="molecule type" value="Genomic_DNA"/>
</dbReference>
<dbReference type="AlphaFoldDB" id="A0A0A2JWK8"/>
<dbReference type="PhylomeDB" id="A0A0A2JWK8"/>
<gene>
    <name evidence="1" type="ORF">PEX2_097430</name>
</gene>
<dbReference type="OrthoDB" id="2679825at2759"/>
<dbReference type="VEuPathDB" id="FungiDB:PEXP_059940"/>
<dbReference type="RefSeq" id="XP_016598312.1">
    <property type="nucleotide sequence ID" value="XM_016747013.1"/>
</dbReference>
<name>A0A0A2JWK8_PENEN</name>
<proteinExistence type="predicted"/>
<dbReference type="Pfam" id="PF21858">
    <property type="entry name" value="DUF6914"/>
    <property type="match status" value="1"/>
</dbReference>
<reference evidence="1 2" key="1">
    <citation type="journal article" date="2015" name="Mol. Plant Microbe Interact.">
        <title>Genome, transcriptome, and functional analyses of Penicillium expansum provide new insights into secondary metabolism and pathogenicity.</title>
        <authorList>
            <person name="Ballester A.R."/>
            <person name="Marcet-Houben M."/>
            <person name="Levin E."/>
            <person name="Sela N."/>
            <person name="Selma-Lazaro C."/>
            <person name="Carmona L."/>
            <person name="Wisniewski M."/>
            <person name="Droby S."/>
            <person name="Gonzalez-Candelas L."/>
            <person name="Gabaldon T."/>
        </authorList>
    </citation>
    <scope>NUCLEOTIDE SEQUENCE [LARGE SCALE GENOMIC DNA]</scope>
    <source>
        <strain evidence="1 2">MD-8</strain>
    </source>
</reference>
<dbReference type="GeneID" id="27682433"/>
<dbReference type="InterPro" id="IPR054208">
    <property type="entry name" value="DUF6914"/>
</dbReference>
<evidence type="ECO:0000313" key="1">
    <source>
        <dbReference type="EMBL" id="KGO56585.1"/>
    </source>
</evidence>
<organism evidence="1 2">
    <name type="scientific">Penicillium expansum</name>
    <name type="common">Blue mold rot fungus</name>
    <dbReference type="NCBI Taxonomy" id="27334"/>
    <lineage>
        <taxon>Eukaryota</taxon>
        <taxon>Fungi</taxon>
        <taxon>Dikarya</taxon>
        <taxon>Ascomycota</taxon>
        <taxon>Pezizomycotina</taxon>
        <taxon>Eurotiomycetes</taxon>
        <taxon>Eurotiomycetidae</taxon>
        <taxon>Eurotiales</taxon>
        <taxon>Aspergillaceae</taxon>
        <taxon>Penicillium</taxon>
    </lineage>
</organism>
<dbReference type="HOGENOM" id="CLU_095770_2_0_1"/>
<dbReference type="Proteomes" id="UP000030143">
    <property type="component" value="Unassembled WGS sequence"/>
</dbReference>
<keyword evidence="2" id="KW-1185">Reference proteome</keyword>
<protein>
    <submittedName>
        <fullName evidence="1">Uncharacterized protein</fullName>
    </submittedName>
</protein>
<sequence>MPSNKDRMYVVLQARGGKPTMPGKEDTYHWSLIVGPKFERENSTGFCYHANESPKLGGGSEWHFEELECSLTATATSMLLVRIMIGKVLDGYHVAEIMRNTPVRQNRPGWNCVAWVKEALETLKADHKALGTRMLEWSIVRNEAMAYCQRKKDQHRFDGQGNFDMRKAPTYDLLEQKEIIA</sequence>
<comment type="caution">
    <text evidence="1">The sequence shown here is derived from an EMBL/GenBank/DDBJ whole genome shotgun (WGS) entry which is preliminary data.</text>
</comment>
<accession>A0A0A2JWK8</accession>
<evidence type="ECO:0000313" key="2">
    <source>
        <dbReference type="Proteomes" id="UP000030143"/>
    </source>
</evidence>